<comment type="caution">
    <text evidence="3">The sequence shown here is derived from an EMBL/GenBank/DDBJ whole genome shotgun (WGS) entry which is preliminary data.</text>
</comment>
<name>A0ABX2IIK3_9RHOO</name>
<dbReference type="InterPro" id="IPR005572">
    <property type="entry name" value="Anti-sigma_E_RseA_N"/>
</dbReference>
<gene>
    <name evidence="3" type="ORF">HJ583_016595</name>
</gene>
<feature type="domain" description="Anti sigma-E protein RseA N-terminal" evidence="2">
    <location>
        <begin position="3"/>
        <end position="83"/>
    </location>
</feature>
<dbReference type="Gene3D" id="1.10.10.880">
    <property type="entry name" value="Anti sigma-E protein RseA, N-terminal domain"/>
    <property type="match status" value="1"/>
</dbReference>
<keyword evidence="1" id="KW-0472">Membrane</keyword>
<evidence type="ECO:0000256" key="1">
    <source>
        <dbReference type="SAM" id="Phobius"/>
    </source>
</evidence>
<dbReference type="Proteomes" id="UP000778523">
    <property type="component" value="Unassembled WGS sequence"/>
</dbReference>
<feature type="transmembrane region" description="Helical" evidence="1">
    <location>
        <begin position="89"/>
        <end position="110"/>
    </location>
</feature>
<organism evidence="3 4">
    <name type="scientific">Uliginosibacterium aquaticum</name>
    <dbReference type="NCBI Taxonomy" id="2731212"/>
    <lineage>
        <taxon>Bacteria</taxon>
        <taxon>Pseudomonadati</taxon>
        <taxon>Pseudomonadota</taxon>
        <taxon>Betaproteobacteria</taxon>
        <taxon>Rhodocyclales</taxon>
        <taxon>Zoogloeaceae</taxon>
        <taxon>Uliginosibacterium</taxon>
    </lineage>
</organism>
<dbReference type="PANTHER" id="PTHR38104">
    <property type="match status" value="1"/>
</dbReference>
<keyword evidence="1" id="KW-1133">Transmembrane helix</keyword>
<sequence>MSMMNEQLSAWVDGEAAPGEVVQTLEAVIRPGASREQCELYWLIGDLLRDQAAVSSQLTDRVMYALEDEPVVLAPRRHVKAPQTAEMRWMPMAAAVAGLAVAAWMGLSLWSPVQAPVMAQAPQPVQTPAAQVALADDRAYYMAHQASAIGAPMAGVAQYIRTVSDEQAGSAR</sequence>
<dbReference type="PANTHER" id="PTHR38104:SF1">
    <property type="entry name" value="ANTI-SIGMA-E FACTOR RSEA"/>
    <property type="match status" value="1"/>
</dbReference>
<dbReference type="InterPro" id="IPR052383">
    <property type="entry name" value="Anti-sigma-E_RseA-like"/>
</dbReference>
<dbReference type="Pfam" id="PF03872">
    <property type="entry name" value="RseA_N"/>
    <property type="match status" value="1"/>
</dbReference>
<evidence type="ECO:0000313" key="4">
    <source>
        <dbReference type="Proteomes" id="UP000778523"/>
    </source>
</evidence>
<dbReference type="SUPFAM" id="SSF89069">
    <property type="entry name" value="N-terminal, cytoplasmic domain of anti-sigmaE factor RseA"/>
    <property type="match status" value="1"/>
</dbReference>
<dbReference type="EMBL" id="JABCSC020000004">
    <property type="protein sequence ID" value="NSL56656.1"/>
    <property type="molecule type" value="Genomic_DNA"/>
</dbReference>
<keyword evidence="4" id="KW-1185">Reference proteome</keyword>
<dbReference type="InterPro" id="IPR036147">
    <property type="entry name" value="Anti-sigma_E_RseA_N_sf"/>
</dbReference>
<keyword evidence="1" id="KW-0812">Transmembrane</keyword>
<dbReference type="CDD" id="cd16328">
    <property type="entry name" value="RseA_N"/>
    <property type="match status" value="1"/>
</dbReference>
<protein>
    <submittedName>
        <fullName evidence="3">Anti-sigma 24 factor</fullName>
    </submittedName>
</protein>
<reference evidence="3 4" key="1">
    <citation type="submission" date="2020-06" db="EMBL/GenBank/DDBJ databases">
        <title>Draft genome of Uliginosibacterium sp. IMCC34675.</title>
        <authorList>
            <person name="Song J."/>
        </authorList>
    </citation>
    <scope>NUCLEOTIDE SEQUENCE [LARGE SCALE GENOMIC DNA]</scope>
    <source>
        <strain evidence="3 4">IMCC34675</strain>
    </source>
</reference>
<proteinExistence type="predicted"/>
<evidence type="ECO:0000313" key="3">
    <source>
        <dbReference type="EMBL" id="NSL56656.1"/>
    </source>
</evidence>
<evidence type="ECO:0000259" key="2">
    <source>
        <dbReference type="Pfam" id="PF03872"/>
    </source>
</evidence>
<accession>A0ABX2IIK3</accession>